<dbReference type="PROSITE" id="PS50102">
    <property type="entry name" value="RRM"/>
    <property type="match status" value="2"/>
</dbReference>
<keyword evidence="2" id="KW-0677">Repeat</keyword>
<evidence type="ECO:0000256" key="4">
    <source>
        <dbReference type="ARBA" id="ARBA00023242"/>
    </source>
</evidence>
<dbReference type="GO" id="GO:0048026">
    <property type="term" value="P:positive regulation of mRNA splicing, via spliceosome"/>
    <property type="evidence" value="ECO:0007669"/>
    <property type="project" value="TreeGrafter"/>
</dbReference>
<organism evidence="8 9">
    <name type="scientific">Boothiomyces macroporosus</name>
    <dbReference type="NCBI Taxonomy" id="261099"/>
    <lineage>
        <taxon>Eukaryota</taxon>
        <taxon>Fungi</taxon>
        <taxon>Fungi incertae sedis</taxon>
        <taxon>Chytridiomycota</taxon>
        <taxon>Chytridiomycota incertae sedis</taxon>
        <taxon>Chytridiomycetes</taxon>
        <taxon>Rhizophydiales</taxon>
        <taxon>Terramycetaceae</taxon>
        <taxon>Boothiomyces</taxon>
    </lineage>
</organism>
<evidence type="ECO:0000259" key="7">
    <source>
        <dbReference type="PROSITE" id="PS50102"/>
    </source>
</evidence>
<feature type="compositionally biased region" description="Polar residues" evidence="6">
    <location>
        <begin position="227"/>
        <end position="239"/>
    </location>
</feature>
<feature type="domain" description="RRM" evidence="7">
    <location>
        <begin position="17"/>
        <end position="95"/>
    </location>
</feature>
<feature type="domain" description="RRM" evidence="7">
    <location>
        <begin position="106"/>
        <end position="186"/>
    </location>
</feature>
<dbReference type="CDD" id="cd12334">
    <property type="entry name" value="RRM1_SF3B4"/>
    <property type="match status" value="1"/>
</dbReference>
<keyword evidence="3 5" id="KW-0694">RNA-binding</keyword>
<dbReference type="FunFam" id="3.30.70.330:FF:000121">
    <property type="entry name" value="Splicing factor 3b subunit 4"/>
    <property type="match status" value="1"/>
</dbReference>
<dbReference type="EMBL" id="JADGKB010000059">
    <property type="protein sequence ID" value="KAJ3255877.1"/>
    <property type="molecule type" value="Genomic_DNA"/>
</dbReference>
<comment type="caution">
    <text evidence="8">The sequence shown here is derived from an EMBL/GenBank/DDBJ whole genome shotgun (WGS) entry which is preliminary data.</text>
</comment>
<evidence type="ECO:0000256" key="6">
    <source>
        <dbReference type="SAM" id="MobiDB-lite"/>
    </source>
</evidence>
<dbReference type="AlphaFoldDB" id="A0AAD5Y2F1"/>
<dbReference type="PANTHER" id="PTHR48030">
    <property type="entry name" value="SPLICING FACTOR 3B SUBUNIT 4"/>
    <property type="match status" value="1"/>
</dbReference>
<dbReference type="GO" id="GO:0005730">
    <property type="term" value="C:nucleolus"/>
    <property type="evidence" value="ECO:0007669"/>
    <property type="project" value="TreeGrafter"/>
</dbReference>
<reference evidence="8" key="1">
    <citation type="submission" date="2020-05" db="EMBL/GenBank/DDBJ databases">
        <title>Phylogenomic resolution of chytrid fungi.</title>
        <authorList>
            <person name="Stajich J.E."/>
            <person name="Amses K."/>
            <person name="Simmons R."/>
            <person name="Seto K."/>
            <person name="Myers J."/>
            <person name="Bonds A."/>
            <person name="Quandt C.A."/>
            <person name="Barry K."/>
            <person name="Liu P."/>
            <person name="Grigoriev I."/>
            <person name="Longcore J.E."/>
            <person name="James T.Y."/>
        </authorList>
    </citation>
    <scope>NUCLEOTIDE SEQUENCE</scope>
    <source>
        <strain evidence="8">PLAUS21</strain>
    </source>
</reference>
<keyword evidence="4" id="KW-0539">Nucleus</keyword>
<evidence type="ECO:0000313" key="8">
    <source>
        <dbReference type="EMBL" id="KAJ3255877.1"/>
    </source>
</evidence>
<dbReference type="InterPro" id="IPR034158">
    <property type="entry name" value="SF3B4_RRM1"/>
</dbReference>
<dbReference type="InterPro" id="IPR000504">
    <property type="entry name" value="RRM_dom"/>
</dbReference>
<sequence>MQQPAALPLGDDRNQEATVYIANVDERATEPLLWEVFIQAGPVVNVHLPKDRVSQAHQGYGFVEFMSEEDADYAIKILNMVKLFGKPIRVNKATNEKDNQVVEVGATLFVGNLDPMVDEKLLFDTFGAFGVLTQTPKISRDVQGTKDGKGFAFIFYDNFASSDAAIEAMNGQFLMNRSIVVQYALKKDGKGERHGTESERLLAEKAVKLGAVQKQQKGFAELANASGLHNNGQAPTSYKTPIPKYT</sequence>
<evidence type="ECO:0000256" key="3">
    <source>
        <dbReference type="ARBA" id="ARBA00022884"/>
    </source>
</evidence>
<dbReference type="GO" id="GO:0071011">
    <property type="term" value="C:precatalytic spliceosome"/>
    <property type="evidence" value="ECO:0007669"/>
    <property type="project" value="TreeGrafter"/>
</dbReference>
<feature type="region of interest" description="Disordered" evidence="6">
    <location>
        <begin position="224"/>
        <end position="246"/>
    </location>
</feature>
<gene>
    <name evidence="8" type="primary">SF3B4</name>
    <name evidence="8" type="ORF">HK103_005890</name>
</gene>
<protein>
    <submittedName>
        <fullName evidence="8">Splicing factor 3B subunit 4</fullName>
    </submittedName>
</protein>
<proteinExistence type="predicted"/>
<dbReference type="SUPFAM" id="SSF54928">
    <property type="entry name" value="RNA-binding domain, RBD"/>
    <property type="match status" value="1"/>
</dbReference>
<dbReference type="GO" id="GO:0005686">
    <property type="term" value="C:U2 snRNP"/>
    <property type="evidence" value="ECO:0007669"/>
    <property type="project" value="TreeGrafter"/>
</dbReference>
<dbReference type="GO" id="GO:0003723">
    <property type="term" value="F:RNA binding"/>
    <property type="evidence" value="ECO:0007669"/>
    <property type="project" value="UniProtKB-UniRule"/>
</dbReference>
<evidence type="ECO:0000256" key="1">
    <source>
        <dbReference type="ARBA" id="ARBA00004123"/>
    </source>
</evidence>
<dbReference type="SMART" id="SM00360">
    <property type="entry name" value="RRM"/>
    <property type="match status" value="2"/>
</dbReference>
<dbReference type="Proteomes" id="UP001210925">
    <property type="component" value="Unassembled WGS sequence"/>
</dbReference>
<accession>A0AAD5Y2F1</accession>
<dbReference type="PANTHER" id="PTHR48030:SF3">
    <property type="entry name" value="SPLICING FACTOR 3B SUBUNIT 4"/>
    <property type="match status" value="1"/>
</dbReference>
<dbReference type="InterPro" id="IPR012677">
    <property type="entry name" value="Nucleotide-bd_a/b_plait_sf"/>
</dbReference>
<evidence type="ECO:0000256" key="2">
    <source>
        <dbReference type="ARBA" id="ARBA00022737"/>
    </source>
</evidence>
<keyword evidence="9" id="KW-1185">Reference proteome</keyword>
<dbReference type="Gene3D" id="3.30.70.330">
    <property type="match status" value="2"/>
</dbReference>
<name>A0AAD5Y2F1_9FUNG</name>
<dbReference type="Pfam" id="PF00076">
    <property type="entry name" value="RRM_1"/>
    <property type="match status" value="2"/>
</dbReference>
<evidence type="ECO:0000256" key="5">
    <source>
        <dbReference type="PROSITE-ProRule" id="PRU00176"/>
    </source>
</evidence>
<comment type="subcellular location">
    <subcellularLocation>
        <location evidence="1">Nucleus</location>
    </subcellularLocation>
</comment>
<evidence type="ECO:0000313" key="9">
    <source>
        <dbReference type="Proteomes" id="UP001210925"/>
    </source>
</evidence>
<dbReference type="InterPro" id="IPR052084">
    <property type="entry name" value="SF3B4_spliceosome_assoc"/>
</dbReference>
<dbReference type="InterPro" id="IPR035979">
    <property type="entry name" value="RBD_domain_sf"/>
</dbReference>